<protein>
    <submittedName>
        <fullName evidence="3">ATP-binding protein</fullName>
    </submittedName>
</protein>
<dbReference type="InterPro" id="IPR027417">
    <property type="entry name" value="P-loop_NTPase"/>
</dbReference>
<evidence type="ECO:0000313" key="3">
    <source>
        <dbReference type="EMBL" id="QLG26267.1"/>
    </source>
</evidence>
<evidence type="ECO:0000259" key="2">
    <source>
        <dbReference type="Pfam" id="PF01935"/>
    </source>
</evidence>
<dbReference type="Gene3D" id="3.40.50.300">
    <property type="entry name" value="P-loop containing nucleotide triphosphate hydrolases"/>
    <property type="match status" value="2"/>
</dbReference>
<feature type="compositionally biased region" description="Acidic residues" evidence="1">
    <location>
        <begin position="1"/>
        <end position="14"/>
    </location>
</feature>
<dbReference type="OrthoDB" id="10575at2157"/>
<dbReference type="AlphaFoldDB" id="A0A7D5GIL2"/>
<evidence type="ECO:0000256" key="1">
    <source>
        <dbReference type="SAM" id="MobiDB-lite"/>
    </source>
</evidence>
<name>A0A7D5GIL2_9EURY</name>
<keyword evidence="4" id="KW-1185">Reference proteome</keyword>
<dbReference type="InterPro" id="IPR051162">
    <property type="entry name" value="T4SS_component"/>
</dbReference>
<accession>A0A7D5GIL2</accession>
<dbReference type="Proteomes" id="UP000509750">
    <property type="component" value="Chromosome"/>
</dbReference>
<keyword evidence="3" id="KW-0067">ATP-binding</keyword>
<feature type="domain" description="Helicase HerA central" evidence="2">
    <location>
        <begin position="268"/>
        <end position="497"/>
    </location>
</feature>
<proteinExistence type="predicted"/>
<organism evidence="3 4">
    <name type="scientific">Halorarum halophilum</name>
    <dbReference type="NCBI Taxonomy" id="2743090"/>
    <lineage>
        <taxon>Archaea</taxon>
        <taxon>Methanobacteriati</taxon>
        <taxon>Methanobacteriota</taxon>
        <taxon>Stenosarchaea group</taxon>
        <taxon>Halobacteria</taxon>
        <taxon>Halobacteriales</taxon>
        <taxon>Haloferacaceae</taxon>
        <taxon>Halorarum</taxon>
    </lineage>
</organism>
<keyword evidence="3" id="KW-0547">Nucleotide-binding</keyword>
<sequence length="648" mass="69910">MADSGDSELGDFEDVGSSADAGSSSNDERGEDATAGGATRGRGPGAGNGEVEIESDDAGAEGQDGFARYAMDAAAGPTAAGIGTLSVAQGLRVSEDGEETCIKAFVTAGNREDVRLGTYLLVPYPDGETLFSRIAALEYEQEFHTDDATELTARRRLQGTQSFTEADYKFVAELDPTAVLFEDNEARSASDGGDGADGAGELKRRMVDRVPKPGAPVRQATDAEQIKTGLAIPDEGVFLGHLSVGGEKVRTAAEPPTVDYRLKDDYADGDPLVFRHTLVAGGTGSGKTHAAKNVLRQYLGRTYEMDDGRDAKAAVVMFDPQDEYAQMHDDNPAFDGDWGRRLDREGIDHGGHDDTVALVPKEVGTSYPGEGHRAEQVEFTIPFSIVDEYDMPWLVAGAALNDNQYPALLTLLNRFFRNHSAGTYEQFLSFLDDLALKEELDESGRVHEATYDAVKRRVRGIPSGVFDQDAKPITELDTTLVRSGGLTVIPTYHLSSARAKEMFVLAVSALLVDDKLSNDPNSARVDETPLVLGMDEAHNFLADAENVQARKVVQKFTEAAKQGRKERLGLFLITQDPQDVADPVFKQVNTRLVLNLGDEDAIRSVNIPPSLAGKVPYMEKGQMVVYSPDNSEPVEVTGLPVCVTRHGD</sequence>
<feature type="compositionally biased region" description="Low complexity" evidence="1">
    <location>
        <begin position="15"/>
        <end position="25"/>
    </location>
</feature>
<dbReference type="GeneID" id="56027437"/>
<feature type="compositionally biased region" description="Gly residues" evidence="1">
    <location>
        <begin position="38"/>
        <end position="48"/>
    </location>
</feature>
<dbReference type="InterPro" id="IPR002789">
    <property type="entry name" value="HerA_central"/>
</dbReference>
<reference evidence="3 4" key="1">
    <citation type="submission" date="2020-07" db="EMBL/GenBank/DDBJ databases">
        <title>Gai3-2, isolated from salt lake.</title>
        <authorList>
            <person name="Cui H."/>
            <person name="Shi X."/>
        </authorList>
    </citation>
    <scope>NUCLEOTIDE SEQUENCE [LARGE SCALE GENOMIC DNA]</scope>
    <source>
        <strain evidence="3 4">Gai3-2</strain>
    </source>
</reference>
<evidence type="ECO:0000313" key="4">
    <source>
        <dbReference type="Proteomes" id="UP000509750"/>
    </source>
</evidence>
<dbReference type="KEGG" id="halg:HUG10_01350"/>
<dbReference type="EMBL" id="CP058529">
    <property type="protein sequence ID" value="QLG26267.1"/>
    <property type="molecule type" value="Genomic_DNA"/>
</dbReference>
<dbReference type="PANTHER" id="PTHR30121:SF6">
    <property type="entry name" value="SLR6007 PROTEIN"/>
    <property type="match status" value="1"/>
</dbReference>
<feature type="region of interest" description="Disordered" evidence="1">
    <location>
        <begin position="1"/>
        <end position="55"/>
    </location>
</feature>
<dbReference type="Pfam" id="PF01935">
    <property type="entry name" value="DUF87"/>
    <property type="match status" value="1"/>
</dbReference>
<dbReference type="RefSeq" id="WP_179167842.1">
    <property type="nucleotide sequence ID" value="NZ_CP058529.1"/>
</dbReference>
<dbReference type="SUPFAM" id="SSF52540">
    <property type="entry name" value="P-loop containing nucleoside triphosphate hydrolases"/>
    <property type="match status" value="1"/>
</dbReference>
<dbReference type="PANTHER" id="PTHR30121">
    <property type="entry name" value="UNCHARACTERIZED PROTEIN YJGR-RELATED"/>
    <property type="match status" value="1"/>
</dbReference>
<gene>
    <name evidence="3" type="ORF">HUG10_01350</name>
</gene>
<dbReference type="GO" id="GO:0005524">
    <property type="term" value="F:ATP binding"/>
    <property type="evidence" value="ECO:0007669"/>
    <property type="project" value="UniProtKB-KW"/>
</dbReference>